<proteinExistence type="predicted"/>
<organism evidence="1 2">
    <name type="scientific">Faecalibacterium langellae</name>
    <dbReference type="NCBI Taxonomy" id="3435293"/>
    <lineage>
        <taxon>Bacteria</taxon>
        <taxon>Bacillati</taxon>
        <taxon>Bacillota</taxon>
        <taxon>Clostridia</taxon>
        <taxon>Eubacteriales</taxon>
        <taxon>Oscillospiraceae</taxon>
        <taxon>Faecalibacterium</taxon>
    </lineage>
</organism>
<keyword evidence="2" id="KW-1185">Reference proteome</keyword>
<protein>
    <submittedName>
        <fullName evidence="1">Transcriptional regulator</fullName>
    </submittedName>
</protein>
<evidence type="ECO:0000313" key="2">
    <source>
        <dbReference type="Proteomes" id="UP000220959"/>
    </source>
</evidence>
<evidence type="ECO:0000313" key="1">
    <source>
        <dbReference type="EMBL" id="PDX60462.1"/>
    </source>
</evidence>
<accession>A0ACC9CXB3</accession>
<sequence>MDVQKAFGKKVRQLRTEKGLSQEKFALLIGMDRTYLASVEAGKRNISIRNIQKIAEGLEAPLSKLFDDLEGEYADGSKGLSNLSSSGDNT</sequence>
<dbReference type="EMBL" id="NMTR01000021">
    <property type="protein sequence ID" value="PDX60462.1"/>
    <property type="molecule type" value="Genomic_DNA"/>
</dbReference>
<reference evidence="1 2" key="1">
    <citation type="journal article" date="2017" name="Front. Microbiol.">
        <title>New Insights into the Diversity of the Genus Faecalibacterium.</title>
        <authorList>
            <person name="Benevides L."/>
            <person name="Burman S."/>
            <person name="Martin R."/>
            <person name="Robert V."/>
            <person name="Thomas M."/>
            <person name="Miquel S."/>
            <person name="Chain F."/>
            <person name="Sokol H."/>
            <person name="Bermudez-Humaran L.G."/>
            <person name="Morrison M."/>
            <person name="Langella P."/>
            <person name="Azevedo V.A."/>
            <person name="Chatel J.M."/>
            <person name="Soares S."/>
        </authorList>
    </citation>
    <scope>NUCLEOTIDE SEQUENCE [LARGE SCALE GENOMIC DNA]</scope>
    <source>
        <strain evidence="2">CNCM I-4541</strain>
    </source>
</reference>
<name>A0ACC9CXB3_9FIRM</name>
<comment type="caution">
    <text evidence="1">The sequence shown here is derived from an EMBL/GenBank/DDBJ whole genome shotgun (WGS) entry which is preliminary data.</text>
</comment>
<gene>
    <name evidence="1" type="ORF">CGS49_10785</name>
</gene>
<dbReference type="Proteomes" id="UP000220959">
    <property type="component" value="Unassembled WGS sequence"/>
</dbReference>